<sequence>MPLTVRAAVDPFIVNQSIAYFWGPEFLPKNTTDDCVNLKPSNGEVVLQFCNMTQLDRCSRNITDIGRFFYYKFITVSGNRLTEFAWTCPKDLRCCNWECCEPHSIQLV</sequence>
<reference evidence="1" key="1">
    <citation type="submission" date="2023-10" db="EMBL/GenBank/DDBJ databases">
        <title>Genome assembly of Pristionchus species.</title>
        <authorList>
            <person name="Yoshida K."/>
            <person name="Sommer R.J."/>
        </authorList>
    </citation>
    <scope>NUCLEOTIDE SEQUENCE</scope>
    <source>
        <strain evidence="1">RS5133</strain>
    </source>
</reference>
<name>A0AAV5V096_9BILA</name>
<evidence type="ECO:0008006" key="3">
    <source>
        <dbReference type="Google" id="ProtNLM"/>
    </source>
</evidence>
<proteinExistence type="predicted"/>
<feature type="non-terminal residue" evidence="1">
    <location>
        <position position="108"/>
    </location>
</feature>
<accession>A0AAV5V096</accession>
<dbReference type="Proteomes" id="UP001432322">
    <property type="component" value="Unassembled WGS sequence"/>
</dbReference>
<protein>
    <recommendedName>
        <fullName evidence="3">CX domain-containing protein</fullName>
    </recommendedName>
</protein>
<evidence type="ECO:0000313" key="2">
    <source>
        <dbReference type="Proteomes" id="UP001432322"/>
    </source>
</evidence>
<dbReference type="AlphaFoldDB" id="A0AAV5V096"/>
<evidence type="ECO:0000313" key="1">
    <source>
        <dbReference type="EMBL" id="GMT11772.1"/>
    </source>
</evidence>
<gene>
    <name evidence="1" type="ORF">PFISCL1PPCAC_3069</name>
</gene>
<comment type="caution">
    <text evidence="1">The sequence shown here is derived from an EMBL/GenBank/DDBJ whole genome shotgun (WGS) entry which is preliminary data.</text>
</comment>
<dbReference type="PANTHER" id="PTHR47520">
    <property type="entry name" value="CX DOMAIN-CONTAINING PROTEIN-RELATED"/>
    <property type="match status" value="1"/>
</dbReference>
<dbReference type="PANTHER" id="PTHR47520:SF13">
    <property type="entry name" value="PROTEIN CBG10012"/>
    <property type="match status" value="1"/>
</dbReference>
<organism evidence="1 2">
    <name type="scientific">Pristionchus fissidentatus</name>
    <dbReference type="NCBI Taxonomy" id="1538716"/>
    <lineage>
        <taxon>Eukaryota</taxon>
        <taxon>Metazoa</taxon>
        <taxon>Ecdysozoa</taxon>
        <taxon>Nematoda</taxon>
        <taxon>Chromadorea</taxon>
        <taxon>Rhabditida</taxon>
        <taxon>Rhabditina</taxon>
        <taxon>Diplogasteromorpha</taxon>
        <taxon>Diplogasteroidea</taxon>
        <taxon>Neodiplogasteridae</taxon>
        <taxon>Pristionchus</taxon>
    </lineage>
</organism>
<keyword evidence="2" id="KW-1185">Reference proteome</keyword>
<dbReference type="EMBL" id="BTSY01000001">
    <property type="protein sequence ID" value="GMT11772.1"/>
    <property type="molecule type" value="Genomic_DNA"/>
</dbReference>